<feature type="region of interest" description="Disordered" evidence="1">
    <location>
        <begin position="237"/>
        <end position="290"/>
    </location>
</feature>
<dbReference type="HOGENOM" id="CLU_028821_0_0_1"/>
<sequence length="409" mass="44621">MPAEPARTYLQPQKSPSRQSLSLRKSSASLRGLPDENAVGQHSLAHELAVALMPEPSAGSRLLAEEFGIEYDEGAEGIDSDPHAAEGNPDINVEEPSFADHSFDATQDEEPSEGATEDVPQDMDPEFGEPAPAPQRAPRAPEQDPMQVLAQNLESTDKFLVHLRTVDSTDANPLQHQSTLERIAGDVIRRLEETVRDREGQVRELLEYEREFRKIAGEVGGNDALSHLDELQNDIADEVDAPATSPTTSRAPRMEDSMRHSHGASADWDVEEPSPSTSPTTTTFKIPPPPPNPVGPPTPAATLPHLTHVRTITTSLVASLTTISEQAQVTGAATTDAGRRLRALKNKLGGWRTEWEAAERSRLKIEKWEQDIARGAVPNRRQEVEEHLKAFELALKDAGLKTDAIMAAS</sequence>
<dbReference type="VEuPathDB" id="FungiDB:SCHCODRAFT_02617895"/>
<dbReference type="InParanoid" id="D8Q3D6"/>
<gene>
    <name evidence="2" type="ORF">SCHCODRAFT_67183</name>
</gene>
<proteinExistence type="predicted"/>
<keyword evidence="3" id="KW-1185">Reference proteome</keyword>
<evidence type="ECO:0000256" key="1">
    <source>
        <dbReference type="SAM" id="MobiDB-lite"/>
    </source>
</evidence>
<dbReference type="OrthoDB" id="3364905at2759"/>
<reference evidence="2 3" key="1">
    <citation type="journal article" date="2010" name="Nat. Biotechnol.">
        <title>Genome sequence of the model mushroom Schizophyllum commune.</title>
        <authorList>
            <person name="Ohm R.A."/>
            <person name="de Jong J.F."/>
            <person name="Lugones L.G."/>
            <person name="Aerts A."/>
            <person name="Kothe E."/>
            <person name="Stajich J.E."/>
            <person name="de Vries R.P."/>
            <person name="Record E."/>
            <person name="Levasseur A."/>
            <person name="Baker S.E."/>
            <person name="Bartholomew K.A."/>
            <person name="Coutinho P.M."/>
            <person name="Erdmann S."/>
            <person name="Fowler T.J."/>
            <person name="Gathman A.C."/>
            <person name="Lombard V."/>
            <person name="Henrissat B."/>
            <person name="Knabe N."/>
            <person name="Kuees U."/>
            <person name="Lilly W.W."/>
            <person name="Lindquist E."/>
            <person name="Lucas S."/>
            <person name="Magnuson J.K."/>
            <person name="Piumi F."/>
            <person name="Raudaskoski M."/>
            <person name="Salamov A."/>
            <person name="Schmutz J."/>
            <person name="Schwarze F.W.M.R."/>
            <person name="vanKuyk P.A."/>
            <person name="Horton J.S."/>
            <person name="Grigoriev I.V."/>
            <person name="Woesten H.A.B."/>
        </authorList>
    </citation>
    <scope>NUCLEOTIDE SEQUENCE [LARGE SCALE GENOMIC DNA]</scope>
    <source>
        <strain evidence="3">H4-8 / FGSC 9210</strain>
    </source>
</reference>
<feature type="compositionally biased region" description="Acidic residues" evidence="1">
    <location>
        <begin position="106"/>
        <end position="127"/>
    </location>
</feature>
<protein>
    <submittedName>
        <fullName evidence="2">Expressed protein</fullName>
    </submittedName>
</protein>
<dbReference type="Proteomes" id="UP000007431">
    <property type="component" value="Unassembled WGS sequence"/>
</dbReference>
<dbReference type="eggNOG" id="ENOG502SEMH">
    <property type="taxonomic scope" value="Eukaryota"/>
</dbReference>
<name>D8Q3D6_SCHCM</name>
<dbReference type="STRING" id="578458.D8Q3D6"/>
<dbReference type="EMBL" id="GL377305">
    <property type="protein sequence ID" value="EFI98292.1"/>
    <property type="molecule type" value="Genomic_DNA"/>
</dbReference>
<dbReference type="RefSeq" id="XP_003033195.1">
    <property type="nucleotide sequence ID" value="XM_003033149.1"/>
</dbReference>
<evidence type="ECO:0000313" key="3">
    <source>
        <dbReference type="Proteomes" id="UP000007431"/>
    </source>
</evidence>
<feature type="region of interest" description="Disordered" evidence="1">
    <location>
        <begin position="72"/>
        <end position="143"/>
    </location>
</feature>
<dbReference type="OMA" id="EHTQVNA"/>
<accession>D8Q3D6</accession>
<feature type="compositionally biased region" description="Low complexity" evidence="1">
    <location>
        <begin position="10"/>
        <end position="24"/>
    </location>
</feature>
<feature type="compositionally biased region" description="Low complexity" evidence="1">
    <location>
        <begin position="273"/>
        <end position="285"/>
    </location>
</feature>
<evidence type="ECO:0000313" key="2">
    <source>
        <dbReference type="EMBL" id="EFI98292.1"/>
    </source>
</evidence>
<organism evidence="3">
    <name type="scientific">Schizophyllum commune (strain H4-8 / FGSC 9210)</name>
    <name type="common">Split gill fungus</name>
    <dbReference type="NCBI Taxonomy" id="578458"/>
    <lineage>
        <taxon>Eukaryota</taxon>
        <taxon>Fungi</taxon>
        <taxon>Dikarya</taxon>
        <taxon>Basidiomycota</taxon>
        <taxon>Agaricomycotina</taxon>
        <taxon>Agaricomycetes</taxon>
        <taxon>Agaricomycetidae</taxon>
        <taxon>Agaricales</taxon>
        <taxon>Schizophyllaceae</taxon>
        <taxon>Schizophyllum</taxon>
    </lineage>
</organism>
<dbReference type="GeneID" id="9595218"/>
<feature type="region of interest" description="Disordered" evidence="1">
    <location>
        <begin position="1"/>
        <end position="24"/>
    </location>
</feature>
<dbReference type="KEGG" id="scm:SCHCO_02617895"/>
<dbReference type="AlphaFoldDB" id="D8Q3D6"/>